<dbReference type="PANTHER" id="PTHR48080">
    <property type="entry name" value="D-GALACTONATE DEHYDRATASE-RELATED"/>
    <property type="match status" value="1"/>
</dbReference>
<dbReference type="InterPro" id="IPR029017">
    <property type="entry name" value="Enolase-like_N"/>
</dbReference>
<dbReference type="GO" id="GO:0009063">
    <property type="term" value="P:amino acid catabolic process"/>
    <property type="evidence" value="ECO:0007669"/>
    <property type="project" value="InterPro"/>
</dbReference>
<dbReference type="SUPFAM" id="SSF51604">
    <property type="entry name" value="Enolase C-terminal domain-like"/>
    <property type="match status" value="1"/>
</dbReference>
<feature type="domain" description="Mandelate racemase/muconate lactonizing enzyme N-terminal" evidence="2">
    <location>
        <begin position="12"/>
        <end position="110"/>
    </location>
</feature>
<evidence type="ECO:0000313" key="3">
    <source>
        <dbReference type="EMBL" id="GHH80391.1"/>
    </source>
</evidence>
<dbReference type="InterPro" id="IPR036849">
    <property type="entry name" value="Enolase-like_C_sf"/>
</dbReference>
<dbReference type="RefSeq" id="WP_229872740.1">
    <property type="nucleotide sequence ID" value="NZ_BNAS01000012.1"/>
</dbReference>
<reference evidence="3" key="1">
    <citation type="journal article" date="2014" name="Int. J. Syst. Evol. Microbiol.">
        <title>Complete genome sequence of Corynebacterium casei LMG S-19264T (=DSM 44701T), isolated from a smear-ripened cheese.</title>
        <authorList>
            <consortium name="US DOE Joint Genome Institute (JGI-PGF)"/>
            <person name="Walter F."/>
            <person name="Albersmeier A."/>
            <person name="Kalinowski J."/>
            <person name="Ruckert C."/>
        </authorList>
    </citation>
    <scope>NUCLEOTIDE SEQUENCE</scope>
    <source>
        <strain evidence="3">CGMCC 4.7398</strain>
    </source>
</reference>
<dbReference type="Proteomes" id="UP000627369">
    <property type="component" value="Unassembled WGS sequence"/>
</dbReference>
<dbReference type="InterPro" id="IPR034593">
    <property type="entry name" value="DgoD-like"/>
</dbReference>
<dbReference type="Gene3D" id="3.30.390.10">
    <property type="entry name" value="Enolase-like, N-terminal domain"/>
    <property type="match status" value="1"/>
</dbReference>
<dbReference type="PANTHER" id="PTHR48080:SF2">
    <property type="entry name" value="D-GALACTONATE DEHYDRATASE"/>
    <property type="match status" value="1"/>
</dbReference>
<evidence type="ECO:0000256" key="1">
    <source>
        <dbReference type="ARBA" id="ARBA00023239"/>
    </source>
</evidence>
<organism evidence="3 4">
    <name type="scientific">Promicromonospora soli</name>
    <dbReference type="NCBI Taxonomy" id="2035533"/>
    <lineage>
        <taxon>Bacteria</taxon>
        <taxon>Bacillati</taxon>
        <taxon>Actinomycetota</taxon>
        <taxon>Actinomycetes</taxon>
        <taxon>Micrococcales</taxon>
        <taxon>Promicromonosporaceae</taxon>
        <taxon>Promicromonospora</taxon>
    </lineage>
</organism>
<keyword evidence="1" id="KW-0456">Lyase</keyword>
<gene>
    <name evidence="3" type="ORF">GCM10017772_48410</name>
</gene>
<dbReference type="AlphaFoldDB" id="A0A919G9J7"/>
<reference evidence="3" key="2">
    <citation type="submission" date="2020-09" db="EMBL/GenBank/DDBJ databases">
        <authorList>
            <person name="Sun Q."/>
            <person name="Zhou Y."/>
        </authorList>
    </citation>
    <scope>NUCLEOTIDE SEQUENCE</scope>
    <source>
        <strain evidence="3">CGMCC 4.7398</strain>
    </source>
</reference>
<dbReference type="PROSITE" id="PS00908">
    <property type="entry name" value="MR_MLE_1"/>
    <property type="match status" value="1"/>
</dbReference>
<dbReference type="InterPro" id="IPR018110">
    <property type="entry name" value="Mandel_Rmase/mucon_lact_enz_CS"/>
</dbReference>
<dbReference type="Pfam" id="PF02746">
    <property type="entry name" value="MR_MLE_N"/>
    <property type="match status" value="1"/>
</dbReference>
<protein>
    <recommendedName>
        <fullName evidence="2">Mandelate racemase/muconate lactonizing enzyme N-terminal domain-containing protein</fullName>
    </recommendedName>
</protein>
<dbReference type="InterPro" id="IPR013341">
    <property type="entry name" value="Mandelate_racemase_N_dom"/>
</dbReference>
<keyword evidence="4" id="KW-1185">Reference proteome</keyword>
<proteinExistence type="predicted"/>
<dbReference type="Gene3D" id="3.20.20.120">
    <property type="entry name" value="Enolase-like C-terminal domain"/>
    <property type="match status" value="1"/>
</dbReference>
<sequence>MKIDRLTTYLQRVGDRPRVLLRITTDDGIDGWAEIYNHGPDLAYPAIIDFIADQVSGIDASRVAFVNQLLHQSARFPQGALGLAAVAAVDHALWDIAAKAVGVPVYQLLGGSVRDRVRVYAGLYSAPDVRELRDRTAELNATLGVDAFKLSPYRRDLHRSRFGLVARELGDWFADIRAEHPDEWEFAFDAHGCLWEPR</sequence>
<evidence type="ECO:0000259" key="2">
    <source>
        <dbReference type="Pfam" id="PF02746"/>
    </source>
</evidence>
<dbReference type="SUPFAM" id="SSF54826">
    <property type="entry name" value="Enolase N-terminal domain-like"/>
    <property type="match status" value="1"/>
</dbReference>
<evidence type="ECO:0000313" key="4">
    <source>
        <dbReference type="Proteomes" id="UP000627369"/>
    </source>
</evidence>
<dbReference type="EMBL" id="BNAS01000012">
    <property type="protein sequence ID" value="GHH80391.1"/>
    <property type="molecule type" value="Genomic_DNA"/>
</dbReference>
<comment type="caution">
    <text evidence="3">The sequence shown here is derived from an EMBL/GenBank/DDBJ whole genome shotgun (WGS) entry which is preliminary data.</text>
</comment>
<dbReference type="GO" id="GO:0016829">
    <property type="term" value="F:lyase activity"/>
    <property type="evidence" value="ECO:0007669"/>
    <property type="project" value="UniProtKB-KW"/>
</dbReference>
<accession>A0A919G9J7</accession>
<name>A0A919G9J7_9MICO</name>